<feature type="region of interest" description="Disordered" evidence="1">
    <location>
        <begin position="1"/>
        <end position="36"/>
    </location>
</feature>
<evidence type="ECO:0000256" key="2">
    <source>
        <dbReference type="SAM" id="Phobius"/>
    </source>
</evidence>
<feature type="transmembrane region" description="Helical" evidence="2">
    <location>
        <begin position="120"/>
        <end position="137"/>
    </location>
</feature>
<feature type="transmembrane region" description="Helical" evidence="2">
    <location>
        <begin position="72"/>
        <end position="89"/>
    </location>
</feature>
<dbReference type="EMBL" id="CP157483">
    <property type="protein sequence ID" value="XBO42450.1"/>
    <property type="molecule type" value="Genomic_DNA"/>
</dbReference>
<evidence type="ECO:0000256" key="1">
    <source>
        <dbReference type="SAM" id="MobiDB-lite"/>
    </source>
</evidence>
<keyword evidence="2" id="KW-1133">Transmembrane helix</keyword>
<protein>
    <submittedName>
        <fullName evidence="3">Uncharacterized protein</fullName>
    </submittedName>
</protein>
<reference evidence="3" key="1">
    <citation type="submission" date="2024-05" db="EMBL/GenBank/DDBJ databases">
        <authorList>
            <person name="Kim S."/>
            <person name="Heo J."/>
            <person name="Choi H."/>
            <person name="Choi Y."/>
            <person name="Kwon S.-W."/>
            <person name="Kim Y."/>
        </authorList>
    </citation>
    <scope>NUCLEOTIDE SEQUENCE</scope>
    <source>
        <strain evidence="3">KACC 23699</strain>
    </source>
</reference>
<sequence length="196" mass="20295">MTPRPDRVPGAPSPDDENRDGHPHAETAQQPSRGERSVWDRLGLLSGSEGVFTGTVVCAAVIAYGAGHLHSTGALCTAIFGTVLVYWLAHLHARTLSASITLGHHPLIALRLALAETWPIAGASVLPIVILLLAELGGARLRTAAWVALVATIVLLTGYSYLAGVRSGLSTWGRVASAAVGAGIGLLVALLKVALH</sequence>
<feature type="transmembrane region" description="Helical" evidence="2">
    <location>
        <begin position="42"/>
        <end position="66"/>
    </location>
</feature>
<keyword evidence="2" id="KW-0812">Transmembrane</keyword>
<feature type="transmembrane region" description="Helical" evidence="2">
    <location>
        <begin position="175"/>
        <end position="195"/>
    </location>
</feature>
<name>A0AAU7JQ65_9MICO</name>
<proteinExistence type="predicted"/>
<accession>A0AAU7JQ65</accession>
<organism evidence="3">
    <name type="scientific">Pedococcus sp. KACC 23699</name>
    <dbReference type="NCBI Taxonomy" id="3149228"/>
    <lineage>
        <taxon>Bacteria</taxon>
        <taxon>Bacillati</taxon>
        <taxon>Actinomycetota</taxon>
        <taxon>Actinomycetes</taxon>
        <taxon>Micrococcales</taxon>
        <taxon>Intrasporangiaceae</taxon>
        <taxon>Pedococcus</taxon>
    </lineage>
</organism>
<feature type="transmembrane region" description="Helical" evidence="2">
    <location>
        <begin position="144"/>
        <end position="163"/>
    </location>
</feature>
<dbReference type="AlphaFoldDB" id="A0AAU7JQ65"/>
<keyword evidence="2" id="KW-0472">Membrane</keyword>
<evidence type="ECO:0000313" key="3">
    <source>
        <dbReference type="EMBL" id="XBO42450.1"/>
    </source>
</evidence>
<gene>
    <name evidence="3" type="ORF">ABEG17_12785</name>
</gene>
<dbReference type="RefSeq" id="WP_406829871.1">
    <property type="nucleotide sequence ID" value="NZ_CP157483.1"/>
</dbReference>